<comment type="caution">
    <text evidence="5">The sequence shown here is derived from an EMBL/GenBank/DDBJ whole genome shotgun (WGS) entry which is preliminary data.</text>
</comment>
<dbReference type="InterPro" id="IPR050698">
    <property type="entry name" value="MBL"/>
</dbReference>
<dbReference type="SUPFAM" id="SSF56281">
    <property type="entry name" value="Metallo-hydrolase/oxidoreductase"/>
    <property type="match status" value="1"/>
</dbReference>
<dbReference type="Gene3D" id="3.30.160.20">
    <property type="match status" value="2"/>
</dbReference>
<dbReference type="Proteomes" id="UP000777784">
    <property type="component" value="Unassembled WGS sequence"/>
</dbReference>
<keyword evidence="2" id="KW-0694">RNA-binding</keyword>
<dbReference type="Pfam" id="PF00753">
    <property type="entry name" value="Lactamase_B"/>
    <property type="match status" value="1"/>
</dbReference>
<dbReference type="Pfam" id="PF10996">
    <property type="entry name" value="Beta-Casp"/>
    <property type="match status" value="1"/>
</dbReference>
<dbReference type="InterPro" id="IPR001279">
    <property type="entry name" value="Metallo-B-lactamas"/>
</dbReference>
<dbReference type="SMART" id="SM01027">
    <property type="entry name" value="Beta-Casp"/>
    <property type="match status" value="1"/>
</dbReference>
<dbReference type="Pfam" id="PF00035">
    <property type="entry name" value="dsrm"/>
    <property type="match status" value="2"/>
</dbReference>
<sequence>MSKEQTSSLKLTFLGGADSIGASCTLVEGGHTRLLIDCGIRMNPRNPLPDLSQLSGKPPDALLVTHAHMDHAGALPIAHEAFPGIPVIATPPTIDLMDRLLRDAVKIMNSADREGELSLYSEIHVQKLLTNIFPIHHGHTIRVDEFEVTYFPASHILGASMIHLATPYGTLLFTGDYSVSAQLTVPSLSSPSFEADIVVSEATYGERLHEDRKAAERRLTERITSVANEGGRILIPAFAVGRAQEVLLILKNALRKKELSPIPIFVDGMVRDVCGVYARHERYASRFLGHEIRRTGHPFFTDLIRPVATPEGRQKALQTRPAIIVASSGMLSGGASVFYAREIAQTESDAILITGYQDEESPGRALLEIADGVAPRKIRLGTEPVDLKCHVEKYTLSAHADKLQMVAFLETLRPRTVILVHGEEAARRALARSLSCRDVILPGNGDVVACSTRRSNAIRTAPDSVSLDAIDMDRARELLGPPRKTPLRSGELVKAWFGGKVGRELADKLIVRLEEKGLVRRDDNKRSLLWILGPGETDLFGDMELGLVQLKQENPKGRLLELCMRLRIDPPETVLSVDCGEHVAQSALQWNDRSYNSGPCRSPSSKAAEQLAARALLEQIAARESTDSGGAVVMVDEEDAGRLTADNPKGRLLELCMQRRLALPALEHQPVPGGFQVRIVSGESGSPSFVTKWYQSPARKRAEQAAARELLGFMVRFLESGESLETAQTPDNPNPPKSGSSNERDPRLAINELRQAGVIRDFGYEEIDRSGPSHRPVFTMVGWVTVPNGERIDSAPAEASSKKEAQRAAAELLNKRLAEAGILPRGSGD</sequence>
<dbReference type="PANTHER" id="PTHR11203">
    <property type="entry name" value="CLEAVAGE AND POLYADENYLATION SPECIFICITY FACTOR FAMILY MEMBER"/>
    <property type="match status" value="1"/>
</dbReference>
<evidence type="ECO:0000256" key="1">
    <source>
        <dbReference type="ARBA" id="ARBA00022801"/>
    </source>
</evidence>
<dbReference type="Gene3D" id="3.40.50.10890">
    <property type="match status" value="1"/>
</dbReference>
<dbReference type="SMART" id="SM00849">
    <property type="entry name" value="Lactamase_B"/>
    <property type="match status" value="1"/>
</dbReference>
<dbReference type="InterPro" id="IPR011108">
    <property type="entry name" value="RMMBL"/>
</dbReference>
<evidence type="ECO:0000256" key="2">
    <source>
        <dbReference type="PROSITE-ProRule" id="PRU00266"/>
    </source>
</evidence>
<feature type="compositionally biased region" description="Polar residues" evidence="3">
    <location>
        <begin position="723"/>
        <end position="741"/>
    </location>
</feature>
<accession>A0A948WE74</accession>
<feature type="domain" description="DRBM" evidence="4">
    <location>
        <begin position="745"/>
        <end position="819"/>
    </location>
</feature>
<dbReference type="InterPro" id="IPR036866">
    <property type="entry name" value="RibonucZ/Hydroxyglut_hydro"/>
</dbReference>
<dbReference type="InterPro" id="IPR014720">
    <property type="entry name" value="dsRBD_dom"/>
</dbReference>
<feature type="region of interest" description="Disordered" evidence="3">
    <location>
        <begin position="723"/>
        <end position="746"/>
    </location>
</feature>
<keyword evidence="1" id="KW-0378">Hydrolase</keyword>
<gene>
    <name evidence="5" type="ORF">KJ970_16455</name>
</gene>
<dbReference type="GO" id="GO:0016787">
    <property type="term" value="F:hydrolase activity"/>
    <property type="evidence" value="ECO:0007669"/>
    <property type="project" value="UniProtKB-KW"/>
</dbReference>
<organism evidence="5 6">
    <name type="scientific">Eiseniibacteriota bacterium</name>
    <dbReference type="NCBI Taxonomy" id="2212470"/>
    <lineage>
        <taxon>Bacteria</taxon>
        <taxon>Candidatus Eiseniibacteriota</taxon>
    </lineage>
</organism>
<dbReference type="SUPFAM" id="SSF54768">
    <property type="entry name" value="dsRNA-binding domain-like"/>
    <property type="match status" value="3"/>
</dbReference>
<dbReference type="GO" id="GO:0004521">
    <property type="term" value="F:RNA endonuclease activity"/>
    <property type="evidence" value="ECO:0007669"/>
    <property type="project" value="TreeGrafter"/>
</dbReference>
<dbReference type="InterPro" id="IPR022712">
    <property type="entry name" value="Beta_Casp"/>
</dbReference>
<dbReference type="CDD" id="cd16295">
    <property type="entry name" value="TTHA0252-CPSF-like_MBL-fold"/>
    <property type="match status" value="1"/>
</dbReference>
<dbReference type="PROSITE" id="PS50137">
    <property type="entry name" value="DS_RBD"/>
    <property type="match status" value="1"/>
</dbReference>
<dbReference type="SMART" id="SM00358">
    <property type="entry name" value="DSRM"/>
    <property type="match status" value="3"/>
</dbReference>
<evidence type="ECO:0000259" key="4">
    <source>
        <dbReference type="PROSITE" id="PS50137"/>
    </source>
</evidence>
<evidence type="ECO:0000313" key="6">
    <source>
        <dbReference type="Proteomes" id="UP000777784"/>
    </source>
</evidence>
<name>A0A948WE74_UNCEI</name>
<proteinExistence type="predicted"/>
<evidence type="ECO:0000313" key="5">
    <source>
        <dbReference type="EMBL" id="MBU2692513.1"/>
    </source>
</evidence>
<evidence type="ECO:0000256" key="3">
    <source>
        <dbReference type="SAM" id="MobiDB-lite"/>
    </source>
</evidence>
<protein>
    <submittedName>
        <fullName evidence="5">MBL fold metallo-hydrolase</fullName>
    </submittedName>
</protein>
<dbReference type="EMBL" id="JAHJDP010000094">
    <property type="protein sequence ID" value="MBU2692513.1"/>
    <property type="molecule type" value="Genomic_DNA"/>
</dbReference>
<dbReference type="GO" id="GO:0003723">
    <property type="term" value="F:RNA binding"/>
    <property type="evidence" value="ECO:0007669"/>
    <property type="project" value="UniProtKB-UniRule"/>
</dbReference>
<dbReference type="Pfam" id="PF07521">
    <property type="entry name" value="RMMBL"/>
    <property type="match status" value="1"/>
</dbReference>
<dbReference type="PANTHER" id="PTHR11203:SF37">
    <property type="entry name" value="INTEGRATOR COMPLEX SUBUNIT 11"/>
    <property type="match status" value="1"/>
</dbReference>
<dbReference type="AlphaFoldDB" id="A0A948WE74"/>
<dbReference type="Gene3D" id="3.60.15.10">
    <property type="entry name" value="Ribonuclease Z/Hydroxyacylglutathione hydrolase-like"/>
    <property type="match status" value="1"/>
</dbReference>
<reference evidence="5" key="1">
    <citation type="submission" date="2021-05" db="EMBL/GenBank/DDBJ databases">
        <title>Energy efficiency and biological interactions define the core microbiome of deep oligotrophic groundwater.</title>
        <authorList>
            <person name="Mehrshad M."/>
            <person name="Lopez-Fernandez M."/>
            <person name="Bell E."/>
            <person name="Bernier-Latmani R."/>
            <person name="Bertilsson S."/>
            <person name="Dopson M."/>
        </authorList>
    </citation>
    <scope>NUCLEOTIDE SEQUENCE</scope>
    <source>
        <strain evidence="5">Modern_marine.mb.64</strain>
    </source>
</reference>